<dbReference type="PROSITE" id="PS50977">
    <property type="entry name" value="HTH_TETR_2"/>
    <property type="match status" value="1"/>
</dbReference>
<evidence type="ECO:0000313" key="4">
    <source>
        <dbReference type="EMBL" id="ANE45129.1"/>
    </source>
</evidence>
<accession>A0A172TDL0</accession>
<evidence type="ECO:0000256" key="2">
    <source>
        <dbReference type="PROSITE-ProRule" id="PRU00335"/>
    </source>
</evidence>
<dbReference type="SUPFAM" id="SSF46689">
    <property type="entry name" value="Homeodomain-like"/>
    <property type="match status" value="1"/>
</dbReference>
<dbReference type="Pfam" id="PF00440">
    <property type="entry name" value="TetR_N"/>
    <property type="match status" value="1"/>
</dbReference>
<reference evidence="4 5" key="1">
    <citation type="submission" date="2015-01" db="EMBL/GenBank/DDBJ databases">
        <title>Paenibacillus swuensis/DY6/whole genome sequencing.</title>
        <authorList>
            <person name="Kim M.K."/>
            <person name="Srinivasan S."/>
            <person name="Lee J.-J."/>
        </authorList>
    </citation>
    <scope>NUCLEOTIDE SEQUENCE [LARGE SCALE GENOMIC DNA]</scope>
    <source>
        <strain evidence="4 5">DY6</strain>
    </source>
</reference>
<keyword evidence="1 2" id="KW-0238">DNA-binding</keyword>
<dbReference type="InterPro" id="IPR009057">
    <property type="entry name" value="Homeodomain-like_sf"/>
</dbReference>
<dbReference type="SUPFAM" id="SSF48498">
    <property type="entry name" value="Tetracyclin repressor-like, C-terminal domain"/>
    <property type="match status" value="1"/>
</dbReference>
<sequence>MQLKEPDIKYKILQAAKKLFAAQGFDATTVRQICEEAEANPALVSYHFGGKHNLFVALFDTLYPGGRLPEFDLFEGTVPERLTFFLREVIRFRSNEPELVAILQREIATDSPRMNVIQGHTMPVWRKLRDLLEQGRQEGLFHFRSLNHMLFFVMGTVLFHRNPAYFRPILTEETAGDMEELIQDTLHYVLGGLGYKFS</sequence>
<feature type="DNA-binding region" description="H-T-H motif" evidence="2">
    <location>
        <begin position="29"/>
        <end position="48"/>
    </location>
</feature>
<evidence type="ECO:0000259" key="3">
    <source>
        <dbReference type="PROSITE" id="PS50977"/>
    </source>
</evidence>
<dbReference type="KEGG" id="pswu:SY83_00870"/>
<dbReference type="InterPro" id="IPR036271">
    <property type="entry name" value="Tet_transcr_reg_TetR-rel_C_sf"/>
</dbReference>
<keyword evidence="5" id="KW-1185">Reference proteome</keyword>
<organism evidence="4 5">
    <name type="scientific">Paenibacillus swuensis</name>
    <dbReference type="NCBI Taxonomy" id="1178515"/>
    <lineage>
        <taxon>Bacteria</taxon>
        <taxon>Bacillati</taxon>
        <taxon>Bacillota</taxon>
        <taxon>Bacilli</taxon>
        <taxon>Bacillales</taxon>
        <taxon>Paenibacillaceae</taxon>
        <taxon>Paenibacillus</taxon>
    </lineage>
</organism>
<dbReference type="Gene3D" id="1.10.357.10">
    <property type="entry name" value="Tetracycline Repressor, domain 2"/>
    <property type="match status" value="1"/>
</dbReference>
<dbReference type="PANTHER" id="PTHR30055:SF235">
    <property type="entry name" value="TRANSCRIPTIONAL REGULATORY PROTEIN"/>
    <property type="match status" value="1"/>
</dbReference>
<dbReference type="PATRIC" id="fig|1178515.4.peg.146"/>
<dbReference type="PANTHER" id="PTHR30055">
    <property type="entry name" value="HTH-TYPE TRANSCRIPTIONAL REGULATOR RUTR"/>
    <property type="match status" value="1"/>
</dbReference>
<dbReference type="InterPro" id="IPR001647">
    <property type="entry name" value="HTH_TetR"/>
</dbReference>
<dbReference type="Proteomes" id="UP000076927">
    <property type="component" value="Chromosome"/>
</dbReference>
<dbReference type="EMBL" id="CP011388">
    <property type="protein sequence ID" value="ANE45129.1"/>
    <property type="molecule type" value="Genomic_DNA"/>
</dbReference>
<dbReference type="GO" id="GO:0003700">
    <property type="term" value="F:DNA-binding transcription factor activity"/>
    <property type="evidence" value="ECO:0007669"/>
    <property type="project" value="TreeGrafter"/>
</dbReference>
<dbReference type="Gene3D" id="1.10.10.60">
    <property type="entry name" value="Homeodomain-like"/>
    <property type="match status" value="1"/>
</dbReference>
<name>A0A172TDL0_9BACL</name>
<protein>
    <recommendedName>
        <fullName evidence="3">HTH tetR-type domain-containing protein</fullName>
    </recommendedName>
</protein>
<proteinExistence type="predicted"/>
<dbReference type="RefSeq" id="WP_068603395.1">
    <property type="nucleotide sequence ID" value="NZ_CP011388.1"/>
</dbReference>
<dbReference type="AlphaFoldDB" id="A0A172TDL0"/>
<dbReference type="GO" id="GO:0000976">
    <property type="term" value="F:transcription cis-regulatory region binding"/>
    <property type="evidence" value="ECO:0007669"/>
    <property type="project" value="TreeGrafter"/>
</dbReference>
<dbReference type="InterPro" id="IPR050109">
    <property type="entry name" value="HTH-type_TetR-like_transc_reg"/>
</dbReference>
<dbReference type="PROSITE" id="PS01081">
    <property type="entry name" value="HTH_TETR_1"/>
    <property type="match status" value="1"/>
</dbReference>
<dbReference type="InterPro" id="IPR023772">
    <property type="entry name" value="DNA-bd_HTH_TetR-type_CS"/>
</dbReference>
<dbReference type="OrthoDB" id="9789566at2"/>
<evidence type="ECO:0000256" key="1">
    <source>
        <dbReference type="ARBA" id="ARBA00023125"/>
    </source>
</evidence>
<dbReference type="PRINTS" id="PR00455">
    <property type="entry name" value="HTHTETR"/>
</dbReference>
<feature type="domain" description="HTH tetR-type" evidence="3">
    <location>
        <begin position="6"/>
        <end position="66"/>
    </location>
</feature>
<dbReference type="STRING" id="1178515.SY83_00870"/>
<gene>
    <name evidence="4" type="ORF">SY83_00870</name>
</gene>
<evidence type="ECO:0000313" key="5">
    <source>
        <dbReference type="Proteomes" id="UP000076927"/>
    </source>
</evidence>